<dbReference type="InterPro" id="IPR024072">
    <property type="entry name" value="DHFR-like_dom_sf"/>
</dbReference>
<evidence type="ECO:0000256" key="8">
    <source>
        <dbReference type="RuleBase" id="RU004474"/>
    </source>
</evidence>
<dbReference type="PROSITE" id="PS51330">
    <property type="entry name" value="DHFR_2"/>
    <property type="match status" value="1"/>
</dbReference>
<dbReference type="GO" id="GO:0004146">
    <property type="term" value="F:dihydrofolate reductase activity"/>
    <property type="evidence" value="ECO:0007669"/>
    <property type="project" value="UniProtKB-EC"/>
</dbReference>
<dbReference type="GO" id="GO:0005829">
    <property type="term" value="C:cytosol"/>
    <property type="evidence" value="ECO:0007669"/>
    <property type="project" value="TreeGrafter"/>
</dbReference>
<proteinExistence type="inferred from homology"/>
<reference evidence="12" key="1">
    <citation type="submission" date="2017-06" db="EMBL/GenBank/DDBJ databases">
        <authorList>
            <person name="Varghese N."/>
            <person name="Submissions S."/>
        </authorList>
    </citation>
    <scope>NUCLEOTIDE SEQUENCE [LARGE SCALE GENOMIC DNA]</scope>
    <source>
        <strain evidence="12">DSM 26170</strain>
    </source>
</reference>
<keyword evidence="6" id="KW-0560">Oxidoreductase</keyword>
<keyword evidence="5" id="KW-0521">NADP</keyword>
<sequence length="159" mass="17341">MLTLIAARDRNGAIGKNNEIPWRAPEDLAFFQRETTGGAIVMGRRTWDSLPVKPLKNRLNLVVSSDPGVADHVFAAPGAAVDHAHRSGHRRIYGIGGAGIYGALLPVADRLLLTEVELAVPDADTFFPRMDPAEWACLGSVPLRSADPACVLFEYLRRR</sequence>
<dbReference type="InterPro" id="IPR012259">
    <property type="entry name" value="DHFR"/>
</dbReference>
<dbReference type="PRINTS" id="PR00070">
    <property type="entry name" value="DHFR"/>
</dbReference>
<keyword evidence="13" id="KW-1185">Reference proteome</keyword>
<evidence type="ECO:0000313" key="12">
    <source>
        <dbReference type="Proteomes" id="UP000198409"/>
    </source>
</evidence>
<keyword evidence="4" id="KW-0554">One-carbon metabolism</keyword>
<protein>
    <recommendedName>
        <fullName evidence="3">dihydrofolate reductase</fullName>
        <ecNumber evidence="3">1.5.1.3</ecNumber>
    </recommendedName>
</protein>
<dbReference type="Pfam" id="PF00186">
    <property type="entry name" value="DHFR_1"/>
    <property type="match status" value="1"/>
</dbReference>
<dbReference type="OrthoDB" id="9804315at2"/>
<dbReference type="PROSITE" id="PS00075">
    <property type="entry name" value="DHFR_1"/>
    <property type="match status" value="1"/>
</dbReference>
<dbReference type="CDD" id="cd00209">
    <property type="entry name" value="DHFR"/>
    <property type="match status" value="1"/>
</dbReference>
<accession>A0A238WVN3</accession>
<evidence type="ECO:0000256" key="4">
    <source>
        <dbReference type="ARBA" id="ARBA00022563"/>
    </source>
</evidence>
<evidence type="ECO:0000256" key="3">
    <source>
        <dbReference type="ARBA" id="ARBA00012856"/>
    </source>
</evidence>
<evidence type="ECO:0000313" key="10">
    <source>
        <dbReference type="EMBL" id="SNR50576.1"/>
    </source>
</evidence>
<dbReference type="SUPFAM" id="SSF53597">
    <property type="entry name" value="Dihydrofolate reductase-like"/>
    <property type="match status" value="1"/>
</dbReference>
<dbReference type="EC" id="1.5.1.3" evidence="3"/>
<feature type="domain" description="DHFR" evidence="9">
    <location>
        <begin position="1"/>
        <end position="159"/>
    </location>
</feature>
<dbReference type="PANTHER" id="PTHR48069:SF3">
    <property type="entry name" value="DIHYDROFOLATE REDUCTASE"/>
    <property type="match status" value="1"/>
</dbReference>
<dbReference type="InterPro" id="IPR001796">
    <property type="entry name" value="DHFR_dom"/>
</dbReference>
<dbReference type="Gene3D" id="3.40.430.10">
    <property type="entry name" value="Dihydrofolate Reductase, subunit A"/>
    <property type="match status" value="1"/>
</dbReference>
<dbReference type="GO" id="GO:0006730">
    <property type="term" value="P:one-carbon metabolic process"/>
    <property type="evidence" value="ECO:0007669"/>
    <property type="project" value="UniProtKB-KW"/>
</dbReference>
<dbReference type="Proteomes" id="UP000292859">
    <property type="component" value="Unassembled WGS sequence"/>
</dbReference>
<evidence type="ECO:0000256" key="7">
    <source>
        <dbReference type="ARBA" id="ARBA00025067"/>
    </source>
</evidence>
<dbReference type="GO" id="GO:0046654">
    <property type="term" value="P:tetrahydrofolate biosynthetic process"/>
    <property type="evidence" value="ECO:0007669"/>
    <property type="project" value="UniProtKB-UniPathway"/>
</dbReference>
<dbReference type="EMBL" id="SIRL01000006">
    <property type="protein sequence ID" value="TBN50048.1"/>
    <property type="molecule type" value="Genomic_DNA"/>
</dbReference>
<evidence type="ECO:0000259" key="9">
    <source>
        <dbReference type="PROSITE" id="PS51330"/>
    </source>
</evidence>
<evidence type="ECO:0000256" key="1">
    <source>
        <dbReference type="ARBA" id="ARBA00004903"/>
    </source>
</evidence>
<name>A0A238WVN3_9RHOB</name>
<evidence type="ECO:0000256" key="2">
    <source>
        <dbReference type="ARBA" id="ARBA00009539"/>
    </source>
</evidence>
<dbReference type="InterPro" id="IPR017925">
    <property type="entry name" value="DHFR_CS"/>
</dbReference>
<dbReference type="Proteomes" id="UP000198409">
    <property type="component" value="Unassembled WGS sequence"/>
</dbReference>
<dbReference type="GO" id="GO:0046655">
    <property type="term" value="P:folic acid metabolic process"/>
    <property type="evidence" value="ECO:0007669"/>
    <property type="project" value="TreeGrafter"/>
</dbReference>
<reference evidence="10" key="2">
    <citation type="submission" date="2017-06" db="EMBL/GenBank/DDBJ databases">
        <authorList>
            <person name="Kim H.J."/>
            <person name="Triplett B.A."/>
        </authorList>
    </citation>
    <scope>NUCLEOTIDE SEQUENCE [LARGE SCALE GENOMIC DNA]</scope>
    <source>
        <strain evidence="10">DSM 26170</strain>
    </source>
</reference>
<comment type="pathway">
    <text evidence="1">Cofactor biosynthesis; tetrahydrofolate biosynthesis; 5,6,7,8-tetrahydrofolate from 7,8-dihydrofolate: step 1/1.</text>
</comment>
<dbReference type="RefSeq" id="WP_089388150.1">
    <property type="nucleotide sequence ID" value="NZ_FZNM01000006.1"/>
</dbReference>
<evidence type="ECO:0000256" key="5">
    <source>
        <dbReference type="ARBA" id="ARBA00022857"/>
    </source>
</evidence>
<gene>
    <name evidence="11" type="ORF">EYF88_10485</name>
    <name evidence="10" type="ORF">SAMN06265378_106109</name>
</gene>
<dbReference type="AlphaFoldDB" id="A0A238WVN3"/>
<organism evidence="10 12">
    <name type="scientific">Paracoccus sediminis</name>
    <dbReference type="NCBI Taxonomy" id="1214787"/>
    <lineage>
        <taxon>Bacteria</taxon>
        <taxon>Pseudomonadati</taxon>
        <taxon>Pseudomonadota</taxon>
        <taxon>Alphaproteobacteria</taxon>
        <taxon>Rhodobacterales</taxon>
        <taxon>Paracoccaceae</taxon>
        <taxon>Paracoccus</taxon>
    </lineage>
</organism>
<comment type="function">
    <text evidence="7">Key enzyme in folate metabolism. Catalyzes an essential reaction for de novo glycine and purine synthesis, and for DNA precursor synthesis.</text>
</comment>
<reference evidence="11 13" key="3">
    <citation type="submission" date="2019-02" db="EMBL/GenBank/DDBJ databases">
        <authorList>
            <person name="Zhang G."/>
        </authorList>
    </citation>
    <scope>NUCLEOTIDE SEQUENCE [LARGE SCALE GENOMIC DNA]</scope>
    <source>
        <strain evidence="11 13">CMB17</strain>
    </source>
</reference>
<dbReference type="PANTHER" id="PTHR48069">
    <property type="entry name" value="DIHYDROFOLATE REDUCTASE"/>
    <property type="match status" value="1"/>
</dbReference>
<comment type="similarity">
    <text evidence="2 8">Belongs to the dihydrofolate reductase family.</text>
</comment>
<dbReference type="GO" id="GO:0050661">
    <property type="term" value="F:NADP binding"/>
    <property type="evidence" value="ECO:0007669"/>
    <property type="project" value="InterPro"/>
</dbReference>
<evidence type="ECO:0000313" key="11">
    <source>
        <dbReference type="EMBL" id="TBN50048.1"/>
    </source>
</evidence>
<dbReference type="UniPathway" id="UPA00077">
    <property type="reaction ID" value="UER00158"/>
</dbReference>
<dbReference type="GO" id="GO:0046452">
    <property type="term" value="P:dihydrofolate metabolic process"/>
    <property type="evidence" value="ECO:0007669"/>
    <property type="project" value="TreeGrafter"/>
</dbReference>
<evidence type="ECO:0000256" key="6">
    <source>
        <dbReference type="ARBA" id="ARBA00023002"/>
    </source>
</evidence>
<dbReference type="EMBL" id="FZNM01000006">
    <property type="protein sequence ID" value="SNR50576.1"/>
    <property type="molecule type" value="Genomic_DNA"/>
</dbReference>
<evidence type="ECO:0000313" key="13">
    <source>
        <dbReference type="Proteomes" id="UP000292859"/>
    </source>
</evidence>